<dbReference type="Gene3D" id="3.40.50.620">
    <property type="entry name" value="HUPs"/>
    <property type="match status" value="2"/>
</dbReference>
<evidence type="ECO:0000256" key="9">
    <source>
        <dbReference type="HAMAP-Rule" id="MF_00049"/>
    </source>
</evidence>
<dbReference type="CDD" id="cd00812">
    <property type="entry name" value="LeuRS_core"/>
    <property type="match status" value="1"/>
</dbReference>
<dbReference type="GO" id="GO:0002161">
    <property type="term" value="F:aminoacyl-tRNA deacylase activity"/>
    <property type="evidence" value="ECO:0007669"/>
    <property type="project" value="InterPro"/>
</dbReference>
<dbReference type="InterPro" id="IPR025709">
    <property type="entry name" value="Leu_tRNA-synth_edit"/>
</dbReference>
<feature type="short sequence motif" description="'KMSKS' region" evidence="9">
    <location>
        <begin position="506"/>
        <end position="510"/>
    </location>
</feature>
<evidence type="ECO:0000256" key="6">
    <source>
        <dbReference type="ARBA" id="ARBA00022917"/>
    </source>
</evidence>
<comment type="subcellular location">
    <subcellularLocation>
        <location evidence="9">Cytoplasm</location>
    </subcellularLocation>
</comment>
<evidence type="ECO:0000256" key="1">
    <source>
        <dbReference type="ARBA" id="ARBA00005594"/>
    </source>
</evidence>
<dbReference type="EMBL" id="MHWZ01000006">
    <property type="protein sequence ID" value="OHB18117.1"/>
    <property type="molecule type" value="Genomic_DNA"/>
</dbReference>
<gene>
    <name evidence="9" type="primary">leuS</name>
    <name evidence="14" type="ORF">A2544_00475</name>
</gene>
<dbReference type="InterPro" id="IPR014729">
    <property type="entry name" value="Rossmann-like_a/b/a_fold"/>
</dbReference>
<dbReference type="SUPFAM" id="SSF50677">
    <property type="entry name" value="ValRS/IleRS/LeuRS editing domain"/>
    <property type="match status" value="1"/>
</dbReference>
<dbReference type="CDD" id="cd07958">
    <property type="entry name" value="Anticodon_Ia_Leu_BEm"/>
    <property type="match status" value="1"/>
</dbReference>
<dbReference type="AlphaFoldDB" id="A0A1G2V921"/>
<dbReference type="GO" id="GO:0005829">
    <property type="term" value="C:cytosol"/>
    <property type="evidence" value="ECO:0007669"/>
    <property type="project" value="TreeGrafter"/>
</dbReference>
<dbReference type="GO" id="GO:0004823">
    <property type="term" value="F:leucine-tRNA ligase activity"/>
    <property type="evidence" value="ECO:0007669"/>
    <property type="project" value="UniProtKB-UniRule"/>
</dbReference>
<dbReference type="FunFam" id="3.40.50.620:FF:000056">
    <property type="entry name" value="Leucine--tRNA ligase"/>
    <property type="match status" value="1"/>
</dbReference>
<dbReference type="Gene3D" id="1.10.730.10">
    <property type="entry name" value="Isoleucyl-tRNA Synthetase, Domain 1"/>
    <property type="match status" value="1"/>
</dbReference>
<dbReference type="PANTHER" id="PTHR43740:SF2">
    <property type="entry name" value="LEUCINE--TRNA LIGASE, MITOCHONDRIAL"/>
    <property type="match status" value="1"/>
</dbReference>
<comment type="caution">
    <text evidence="14">The sequence shown here is derived from an EMBL/GenBank/DDBJ whole genome shotgun (WGS) entry which is preliminary data.</text>
</comment>
<evidence type="ECO:0000313" key="14">
    <source>
        <dbReference type="EMBL" id="OHB18117.1"/>
    </source>
</evidence>
<feature type="binding site" evidence="9">
    <location>
        <position position="509"/>
    </location>
    <ligand>
        <name>ATP</name>
        <dbReference type="ChEBI" id="CHEBI:30616"/>
    </ligand>
</feature>
<accession>A0A1G2V921</accession>
<evidence type="ECO:0000256" key="5">
    <source>
        <dbReference type="ARBA" id="ARBA00022840"/>
    </source>
</evidence>
<dbReference type="InterPro" id="IPR001412">
    <property type="entry name" value="aa-tRNA-synth_I_CS"/>
</dbReference>
<dbReference type="InterPro" id="IPR009080">
    <property type="entry name" value="tRNAsynth_Ia_anticodon-bd"/>
</dbReference>
<evidence type="ECO:0000259" key="13">
    <source>
        <dbReference type="Pfam" id="PF13603"/>
    </source>
</evidence>
<comment type="similarity">
    <text evidence="1 9 10">Belongs to the class-I aminoacyl-tRNA synthetase family.</text>
</comment>
<dbReference type="SUPFAM" id="SSF52374">
    <property type="entry name" value="Nucleotidylyl transferase"/>
    <property type="match status" value="1"/>
</dbReference>
<dbReference type="FunFam" id="3.40.50.620:FF:000003">
    <property type="entry name" value="Leucine--tRNA ligase"/>
    <property type="match status" value="1"/>
</dbReference>
<dbReference type="SUPFAM" id="SSF47323">
    <property type="entry name" value="Anticodon-binding domain of a subclass of class I aminoacyl-tRNA synthetases"/>
    <property type="match status" value="1"/>
</dbReference>
<keyword evidence="4 9" id="KW-0547">Nucleotide-binding</keyword>
<dbReference type="PRINTS" id="PR00985">
    <property type="entry name" value="TRNASYNTHLEU"/>
</dbReference>
<comment type="catalytic activity">
    <reaction evidence="8 9">
        <text>tRNA(Leu) + L-leucine + ATP = L-leucyl-tRNA(Leu) + AMP + diphosphate</text>
        <dbReference type="Rhea" id="RHEA:11688"/>
        <dbReference type="Rhea" id="RHEA-COMP:9613"/>
        <dbReference type="Rhea" id="RHEA-COMP:9622"/>
        <dbReference type="ChEBI" id="CHEBI:30616"/>
        <dbReference type="ChEBI" id="CHEBI:33019"/>
        <dbReference type="ChEBI" id="CHEBI:57427"/>
        <dbReference type="ChEBI" id="CHEBI:78442"/>
        <dbReference type="ChEBI" id="CHEBI:78494"/>
        <dbReference type="ChEBI" id="CHEBI:456215"/>
        <dbReference type="EC" id="6.1.1.4"/>
    </reaction>
</comment>
<dbReference type="InterPro" id="IPR002300">
    <property type="entry name" value="aa-tRNA-synth_Ia"/>
</dbReference>
<evidence type="ECO:0000256" key="2">
    <source>
        <dbReference type="ARBA" id="ARBA00022490"/>
    </source>
</evidence>
<dbReference type="HAMAP" id="MF_00049_B">
    <property type="entry name" value="Leu_tRNA_synth_B"/>
    <property type="match status" value="1"/>
</dbReference>
<comment type="caution">
    <text evidence="9">Lacks conserved residue(s) required for the propagation of feature annotation.</text>
</comment>
<evidence type="ECO:0000256" key="3">
    <source>
        <dbReference type="ARBA" id="ARBA00022598"/>
    </source>
</evidence>
<evidence type="ECO:0000259" key="11">
    <source>
        <dbReference type="Pfam" id="PF00133"/>
    </source>
</evidence>
<feature type="domain" description="Leucyl-tRNA synthetase editing" evidence="13">
    <location>
        <begin position="260"/>
        <end position="315"/>
    </location>
</feature>
<keyword evidence="3 9" id="KW-0436">Ligase</keyword>
<protein>
    <recommendedName>
        <fullName evidence="9">Leucine--tRNA ligase</fullName>
        <ecNumber evidence="9">6.1.1.4</ecNumber>
    </recommendedName>
    <alternativeName>
        <fullName evidence="9">Leucyl-tRNA synthetase</fullName>
        <shortName evidence="9">LeuRS</shortName>
    </alternativeName>
</protein>
<evidence type="ECO:0000256" key="8">
    <source>
        <dbReference type="ARBA" id="ARBA00047469"/>
    </source>
</evidence>
<keyword evidence="6 9" id="KW-0648">Protein biosynthesis</keyword>
<dbReference type="InterPro" id="IPR009008">
    <property type="entry name" value="Val/Leu/Ile-tRNA-synth_edit"/>
</dbReference>
<dbReference type="FunFam" id="1.10.730.10:FF:000011">
    <property type="entry name" value="Leucine--tRNA ligase chloroplastic/mitochondrial"/>
    <property type="match status" value="1"/>
</dbReference>
<dbReference type="GO" id="GO:0005524">
    <property type="term" value="F:ATP binding"/>
    <property type="evidence" value="ECO:0007669"/>
    <property type="project" value="UniProtKB-UniRule"/>
</dbReference>
<sequence length="729" mass="84401">MHGYDPKEIEEKWQDHWQKSGIYEAKDFSDLPKYYLLIEFPYPSGDGLHVGHIRSYTAMDIISRKRRMEGFNVLYPIGWDAFGLPTENYALKTGKDPKVVTKENTDTFRRQIRSLGLSFDWSREINTTDPKYYKWTQWIFLKFLEKGLAYKAKIPINWCPKCKIGLANEEVVDGNCERCGAPVEQKEKEQWMLAITKYAERLDKDLDEVDYPDRVKIQQRNWIGRSEGVLIKFDDIEIFTTRPDTILGATFIVVAGKEDKFTGRFVTNPATKEKIPVWEAEYVMSDYGTGAIMGVPADDERDMEFAKKYKLPIVEDYQKAGFEDFGKKVTKYRLRDWVFSRQRYWGEPIPVIHCSKCGVAPVPEKDLPVELPKVEKYQPREDGESPLANIDEWVNVTCPKCGGKAKRETDVMPNWAGSSWYFLAYLFNKEGFASSASIENWKLQIENFRHFMPVDWYNGGMEHTVLHLLYSRFWNKFLYDLKLVPTSEPYKKRTSHGLILAENGEKMSKSKGNVVNPDTIVKQFGADTLRLYEMFMGPFEQAIAWSEDALVGPRRFLERVWRLKTKVAKGQTLDTDSQGLTLMHQTIKKVSDDIESMKFNTAVSSLMIYVNTLDKKNKISQEEFKTLILLLAPFAPHITEELWLLLGRKDSIHIQNWPTYDSKKLIKDEIILAVQINGKVKANVLVSRDQSEEEIKTMALALPEVNKWLKGKKPERVIVVPRKIISIVT</sequence>
<evidence type="ECO:0000256" key="7">
    <source>
        <dbReference type="ARBA" id="ARBA00023146"/>
    </source>
</evidence>
<evidence type="ECO:0000256" key="10">
    <source>
        <dbReference type="RuleBase" id="RU363035"/>
    </source>
</evidence>
<name>A0A1G2V921_9BACT</name>
<dbReference type="GO" id="GO:0006429">
    <property type="term" value="P:leucyl-tRNA aminoacylation"/>
    <property type="evidence" value="ECO:0007669"/>
    <property type="project" value="UniProtKB-UniRule"/>
</dbReference>
<keyword evidence="5 9" id="KW-0067">ATP-binding</keyword>
<dbReference type="STRING" id="1802782.A2544_00475"/>
<reference evidence="14 15" key="1">
    <citation type="journal article" date="2016" name="Nat. Commun.">
        <title>Thousands of microbial genomes shed light on interconnected biogeochemical processes in an aquifer system.</title>
        <authorList>
            <person name="Anantharaman K."/>
            <person name="Brown C.T."/>
            <person name="Hug L.A."/>
            <person name="Sharon I."/>
            <person name="Castelle C.J."/>
            <person name="Probst A.J."/>
            <person name="Thomas B.C."/>
            <person name="Singh A."/>
            <person name="Wilkins M.J."/>
            <person name="Karaoz U."/>
            <person name="Brodie E.L."/>
            <person name="Williams K.H."/>
            <person name="Hubbard S.S."/>
            <person name="Banfield J.F."/>
        </authorList>
    </citation>
    <scope>NUCLEOTIDE SEQUENCE [LARGE SCALE GENOMIC DNA]</scope>
</reference>
<keyword evidence="2 9" id="KW-0963">Cytoplasm</keyword>
<feature type="domain" description="Aminoacyl-tRNA synthetase class Ia" evidence="11">
    <location>
        <begin position="12"/>
        <end position="223"/>
    </location>
</feature>
<dbReference type="Proteomes" id="UP000176868">
    <property type="component" value="Unassembled WGS sequence"/>
</dbReference>
<dbReference type="Pfam" id="PF00133">
    <property type="entry name" value="tRNA-synt_1"/>
    <property type="match status" value="2"/>
</dbReference>
<dbReference type="Pfam" id="PF13603">
    <property type="entry name" value="tRNA-synt_1_2"/>
    <property type="match status" value="1"/>
</dbReference>
<dbReference type="PANTHER" id="PTHR43740">
    <property type="entry name" value="LEUCYL-TRNA SYNTHETASE"/>
    <property type="match status" value="1"/>
</dbReference>
<organism evidence="14 15">
    <name type="scientific">Candidatus Zambryskibacteria bacterium RIFOXYD2_FULL_43_10</name>
    <dbReference type="NCBI Taxonomy" id="1802782"/>
    <lineage>
        <taxon>Bacteria</taxon>
        <taxon>Candidatus Zambryskiibacteriota</taxon>
    </lineage>
</organism>
<proteinExistence type="inferred from homology"/>
<dbReference type="Gene3D" id="3.10.20.590">
    <property type="match status" value="1"/>
</dbReference>
<dbReference type="Pfam" id="PF08264">
    <property type="entry name" value="Anticodon_1"/>
    <property type="match status" value="1"/>
</dbReference>
<feature type="domain" description="Aminoacyl-tRNA synthetase class Ia" evidence="11">
    <location>
        <begin position="334"/>
        <end position="545"/>
    </location>
</feature>
<dbReference type="PROSITE" id="PS00178">
    <property type="entry name" value="AA_TRNA_LIGASE_I"/>
    <property type="match status" value="1"/>
</dbReference>
<dbReference type="EC" id="6.1.1.4" evidence="9"/>
<dbReference type="InterPro" id="IPR013155">
    <property type="entry name" value="M/V/L/I-tRNA-synth_anticd-bd"/>
</dbReference>
<keyword evidence="7 9" id="KW-0030">Aminoacyl-tRNA synthetase</keyword>
<evidence type="ECO:0000256" key="4">
    <source>
        <dbReference type="ARBA" id="ARBA00022741"/>
    </source>
</evidence>
<evidence type="ECO:0000259" key="12">
    <source>
        <dbReference type="Pfam" id="PF08264"/>
    </source>
</evidence>
<dbReference type="InterPro" id="IPR002302">
    <property type="entry name" value="Leu-tRNA-ligase"/>
</dbReference>
<feature type="domain" description="Methionyl/Valyl/Leucyl/Isoleucyl-tRNA synthetase anticodon-binding" evidence="12">
    <location>
        <begin position="580"/>
        <end position="693"/>
    </location>
</feature>
<evidence type="ECO:0000313" key="15">
    <source>
        <dbReference type="Proteomes" id="UP000176868"/>
    </source>
</evidence>